<dbReference type="OMA" id="QYTENED"/>
<dbReference type="AlphaFoldDB" id="A0A0L0BU63"/>
<evidence type="ECO:0000313" key="1">
    <source>
        <dbReference type="EMBL" id="KNC22754.1"/>
    </source>
</evidence>
<dbReference type="Proteomes" id="UP000037069">
    <property type="component" value="Unassembled WGS sequence"/>
</dbReference>
<gene>
    <name evidence="1" type="ORF">FF38_04127</name>
</gene>
<reference evidence="1 2" key="1">
    <citation type="journal article" date="2015" name="Nat. Commun.">
        <title>Lucilia cuprina genome unlocks parasitic fly biology to underpin future interventions.</title>
        <authorList>
            <person name="Anstead C.A."/>
            <person name="Korhonen P.K."/>
            <person name="Young N.D."/>
            <person name="Hall R.S."/>
            <person name="Jex A.R."/>
            <person name="Murali S.C."/>
            <person name="Hughes D.S."/>
            <person name="Lee S.F."/>
            <person name="Perry T."/>
            <person name="Stroehlein A.J."/>
            <person name="Ansell B.R."/>
            <person name="Breugelmans B."/>
            <person name="Hofmann A."/>
            <person name="Qu J."/>
            <person name="Dugan S."/>
            <person name="Lee S.L."/>
            <person name="Chao H."/>
            <person name="Dinh H."/>
            <person name="Han Y."/>
            <person name="Doddapaneni H.V."/>
            <person name="Worley K.C."/>
            <person name="Muzny D.M."/>
            <person name="Ioannidis P."/>
            <person name="Waterhouse R.M."/>
            <person name="Zdobnov E.M."/>
            <person name="James P.J."/>
            <person name="Bagnall N.H."/>
            <person name="Kotze A.C."/>
            <person name="Gibbs R.A."/>
            <person name="Richards S."/>
            <person name="Batterham P."/>
            <person name="Gasser R.B."/>
        </authorList>
    </citation>
    <scope>NUCLEOTIDE SEQUENCE [LARGE SCALE GENOMIC DNA]</scope>
    <source>
        <strain evidence="1 2">LS</strain>
        <tissue evidence="1">Full body</tissue>
    </source>
</reference>
<proteinExistence type="predicted"/>
<comment type="caution">
    <text evidence="1">The sequence shown here is derived from an EMBL/GenBank/DDBJ whole genome shotgun (WGS) entry which is preliminary data.</text>
</comment>
<accession>A0A0L0BU63</accession>
<dbReference type="OrthoDB" id="8043168at2759"/>
<protein>
    <submittedName>
        <fullName evidence="1">Uncharacterized protein</fullName>
    </submittedName>
</protein>
<dbReference type="EMBL" id="JRES01001455">
    <property type="protein sequence ID" value="KNC22754.1"/>
    <property type="molecule type" value="Genomic_DNA"/>
</dbReference>
<name>A0A0L0BU63_LUCCU</name>
<sequence length="195" mass="23729">MEKFKHSLNKETFREKSQLLDQYTENEDLAEYLSIEFDKQYINEDILIETWYLNEIIPHVNKDLYNEVEQIIHELKEAYRNDDWERKFNIYADLGEKLSEDFLDYFYGEHPPVPLLNAQLKYYQEYLIYLLQERQKGGEFKNQLQELLGKVEVAMTGDSREEKETVIELFDDLTTRFGRYLDEYFVDFKMFKFGE</sequence>
<keyword evidence="2" id="KW-1185">Reference proteome</keyword>
<organism evidence="1 2">
    <name type="scientific">Lucilia cuprina</name>
    <name type="common">Green bottle fly</name>
    <name type="synonym">Australian sheep blowfly</name>
    <dbReference type="NCBI Taxonomy" id="7375"/>
    <lineage>
        <taxon>Eukaryota</taxon>
        <taxon>Metazoa</taxon>
        <taxon>Ecdysozoa</taxon>
        <taxon>Arthropoda</taxon>
        <taxon>Hexapoda</taxon>
        <taxon>Insecta</taxon>
        <taxon>Pterygota</taxon>
        <taxon>Neoptera</taxon>
        <taxon>Endopterygota</taxon>
        <taxon>Diptera</taxon>
        <taxon>Brachycera</taxon>
        <taxon>Muscomorpha</taxon>
        <taxon>Oestroidea</taxon>
        <taxon>Calliphoridae</taxon>
        <taxon>Luciliinae</taxon>
        <taxon>Lucilia</taxon>
    </lineage>
</organism>
<evidence type="ECO:0000313" key="2">
    <source>
        <dbReference type="Proteomes" id="UP000037069"/>
    </source>
</evidence>